<accession>A0A1H3W4B5</accession>
<gene>
    <name evidence="2" type="ORF">SAMN05192529_10274</name>
</gene>
<reference evidence="2 3" key="1">
    <citation type="submission" date="2016-10" db="EMBL/GenBank/DDBJ databases">
        <authorList>
            <person name="de Groot N.N."/>
        </authorList>
    </citation>
    <scope>NUCLEOTIDE SEQUENCE [LARGE SCALE GENOMIC DNA]</scope>
    <source>
        <strain evidence="2 3">Vu-144</strain>
    </source>
</reference>
<feature type="signal peptide" evidence="1">
    <location>
        <begin position="1"/>
        <end position="18"/>
    </location>
</feature>
<evidence type="ECO:0000313" key="2">
    <source>
        <dbReference type="EMBL" id="SDZ81202.1"/>
    </source>
</evidence>
<dbReference type="OrthoDB" id="1495718at2"/>
<sequence>MKKLFIGAFLLAAAAAQAQDNGRTDIKSDLANKIDKTGRTFDSTKNWNKGGSLSVNVAQTSLGNWSGGGTDALSANAFVNLYADYLKGKNSWSNNLNVQYGYLKTSGLDGRKSADLIDFVSLYGHSLNPKLDVSALFRLRTQGFKGYTYGEDENGNETKTLSSNLFAPAYLTLAPGITYKPFKNFNLFLSPVAARALIVADHFLSDQGAFGVDTGKTMKFQLGFLLNAGYTADITKTISYTGNLELYSNYLQDPQNIYIFMTNTFAAKLTKAIAVTWNFNLAYDDLYRPVVGKGPKLQTQSILGVGLLYKL</sequence>
<dbReference type="RefSeq" id="WP_091392946.1">
    <property type="nucleotide sequence ID" value="NZ_FNQY01000002.1"/>
</dbReference>
<dbReference type="Pfam" id="PF11276">
    <property type="entry name" value="DUF3078"/>
    <property type="match status" value="1"/>
</dbReference>
<organism evidence="2 3">
    <name type="scientific">Arachidicoccus rhizosphaerae</name>
    <dbReference type="NCBI Taxonomy" id="551991"/>
    <lineage>
        <taxon>Bacteria</taxon>
        <taxon>Pseudomonadati</taxon>
        <taxon>Bacteroidota</taxon>
        <taxon>Chitinophagia</taxon>
        <taxon>Chitinophagales</taxon>
        <taxon>Chitinophagaceae</taxon>
        <taxon>Arachidicoccus</taxon>
    </lineage>
</organism>
<dbReference type="InterPro" id="IPR021428">
    <property type="entry name" value="DUF3078"/>
</dbReference>
<evidence type="ECO:0000256" key="1">
    <source>
        <dbReference type="SAM" id="SignalP"/>
    </source>
</evidence>
<dbReference type="Proteomes" id="UP000199041">
    <property type="component" value="Unassembled WGS sequence"/>
</dbReference>
<feature type="chain" id="PRO_5011662062" description="DUF3078 domain-containing protein" evidence="1">
    <location>
        <begin position="19"/>
        <end position="311"/>
    </location>
</feature>
<proteinExistence type="predicted"/>
<evidence type="ECO:0000313" key="3">
    <source>
        <dbReference type="Proteomes" id="UP000199041"/>
    </source>
</evidence>
<evidence type="ECO:0008006" key="4">
    <source>
        <dbReference type="Google" id="ProtNLM"/>
    </source>
</evidence>
<keyword evidence="1" id="KW-0732">Signal</keyword>
<protein>
    <recommendedName>
        <fullName evidence="4">DUF3078 domain-containing protein</fullName>
    </recommendedName>
</protein>
<dbReference type="STRING" id="551991.SAMN05192529_10274"/>
<name>A0A1H3W4B5_9BACT</name>
<dbReference type="EMBL" id="FNQY01000002">
    <property type="protein sequence ID" value="SDZ81202.1"/>
    <property type="molecule type" value="Genomic_DNA"/>
</dbReference>
<dbReference type="AlphaFoldDB" id="A0A1H3W4B5"/>
<keyword evidence="3" id="KW-1185">Reference proteome</keyword>